<evidence type="ECO:0000256" key="2">
    <source>
        <dbReference type="SAM" id="MobiDB-lite"/>
    </source>
</evidence>
<dbReference type="PROSITE" id="PS50222">
    <property type="entry name" value="EF_HAND_2"/>
    <property type="match status" value="1"/>
</dbReference>
<dbReference type="InterPro" id="IPR018247">
    <property type="entry name" value="EF_Hand_1_Ca_BS"/>
</dbReference>
<evidence type="ECO:0000313" key="5">
    <source>
        <dbReference type="EMBL" id="CAE2341310.1"/>
    </source>
</evidence>
<feature type="compositionally biased region" description="Basic and acidic residues" evidence="2">
    <location>
        <begin position="141"/>
        <end position="154"/>
    </location>
</feature>
<dbReference type="CDD" id="cd00051">
    <property type="entry name" value="EFh"/>
    <property type="match status" value="1"/>
</dbReference>
<dbReference type="InterPro" id="IPR002048">
    <property type="entry name" value="EF_hand_dom"/>
</dbReference>
<evidence type="ECO:0000259" key="4">
    <source>
        <dbReference type="PROSITE" id="PS50222"/>
    </source>
</evidence>
<organism evidence="5">
    <name type="scientific">Guillardia theta</name>
    <name type="common">Cryptophyte</name>
    <name type="synonym">Cryptomonas phi</name>
    <dbReference type="NCBI Taxonomy" id="55529"/>
    <lineage>
        <taxon>Eukaryota</taxon>
        <taxon>Cryptophyceae</taxon>
        <taxon>Pyrenomonadales</taxon>
        <taxon>Geminigeraceae</taxon>
        <taxon>Guillardia</taxon>
    </lineage>
</organism>
<dbReference type="GO" id="GO:0005509">
    <property type="term" value="F:calcium ion binding"/>
    <property type="evidence" value="ECO:0007669"/>
    <property type="project" value="InterPro"/>
</dbReference>
<dbReference type="PROSITE" id="PS00018">
    <property type="entry name" value="EF_HAND_1"/>
    <property type="match status" value="1"/>
</dbReference>
<evidence type="ECO:0000256" key="1">
    <source>
        <dbReference type="ARBA" id="ARBA00022837"/>
    </source>
</evidence>
<keyword evidence="3" id="KW-1133">Transmembrane helix</keyword>
<dbReference type="Pfam" id="PF13499">
    <property type="entry name" value="EF-hand_7"/>
    <property type="match status" value="1"/>
</dbReference>
<proteinExistence type="predicted"/>
<feature type="region of interest" description="Disordered" evidence="2">
    <location>
        <begin position="97"/>
        <end position="158"/>
    </location>
</feature>
<reference evidence="5" key="1">
    <citation type="submission" date="2021-01" db="EMBL/GenBank/DDBJ databases">
        <authorList>
            <person name="Corre E."/>
            <person name="Pelletier E."/>
            <person name="Niang G."/>
            <person name="Scheremetjew M."/>
            <person name="Finn R."/>
            <person name="Kale V."/>
            <person name="Holt S."/>
            <person name="Cochrane G."/>
            <person name="Meng A."/>
            <person name="Brown T."/>
            <person name="Cohen L."/>
        </authorList>
    </citation>
    <scope>NUCLEOTIDE SEQUENCE</scope>
    <source>
        <strain evidence="5">CCMP 2712</strain>
    </source>
</reference>
<sequence length="203" mass="22503">MPPKLESMFDAEVITELRRQFNMADKDGSGEIDAEEACDLFSQFCCPRATIEEIRRTSASLRNQMDQDRNGKISFEEYAFRFGRKLQMELARRRREGLVPRGGSGVAGGGQGGGYSSIYPAPPTDEEHDSYLRQRQAPSSSKDHTRLRAQRPERGGNVGAVLSSSLSRESMTVAGIALVMLILILFAIFSEGSTKFNARSTTR</sequence>
<keyword evidence="3" id="KW-0472">Membrane</keyword>
<name>A0A7S4UTY2_GUITH</name>
<gene>
    <name evidence="5" type="ORF">GTHE00462_LOCUS39364</name>
</gene>
<feature type="transmembrane region" description="Helical" evidence="3">
    <location>
        <begin position="171"/>
        <end position="189"/>
    </location>
</feature>
<accession>A0A7S4UTY2</accession>
<keyword evidence="1" id="KW-0106">Calcium</keyword>
<evidence type="ECO:0000256" key="3">
    <source>
        <dbReference type="SAM" id="Phobius"/>
    </source>
</evidence>
<keyword evidence="3" id="KW-0812">Transmembrane</keyword>
<protein>
    <recommendedName>
        <fullName evidence="4">EF-hand domain-containing protein</fullName>
    </recommendedName>
</protein>
<dbReference type="AlphaFoldDB" id="A0A7S4UTY2"/>
<dbReference type="SMART" id="SM00054">
    <property type="entry name" value="EFh"/>
    <property type="match status" value="2"/>
</dbReference>
<feature type="domain" description="EF-hand" evidence="4">
    <location>
        <begin position="12"/>
        <end position="47"/>
    </location>
</feature>
<feature type="compositionally biased region" description="Gly residues" evidence="2">
    <location>
        <begin position="100"/>
        <end position="115"/>
    </location>
</feature>
<dbReference type="Gene3D" id="1.10.238.10">
    <property type="entry name" value="EF-hand"/>
    <property type="match status" value="1"/>
</dbReference>
<dbReference type="SUPFAM" id="SSF47473">
    <property type="entry name" value="EF-hand"/>
    <property type="match status" value="1"/>
</dbReference>
<dbReference type="InterPro" id="IPR011992">
    <property type="entry name" value="EF-hand-dom_pair"/>
</dbReference>
<dbReference type="EMBL" id="HBKN01050487">
    <property type="protein sequence ID" value="CAE2341310.1"/>
    <property type="molecule type" value="Transcribed_RNA"/>
</dbReference>